<dbReference type="EMBL" id="JAWDGP010000779">
    <property type="protein sequence ID" value="KAK3797309.1"/>
    <property type="molecule type" value="Genomic_DNA"/>
</dbReference>
<comment type="caution">
    <text evidence="1">The sequence shown here is derived from an EMBL/GenBank/DDBJ whole genome shotgun (WGS) entry which is preliminary data.</text>
</comment>
<dbReference type="Proteomes" id="UP001283361">
    <property type="component" value="Unassembled WGS sequence"/>
</dbReference>
<organism evidence="1 2">
    <name type="scientific">Elysia crispata</name>
    <name type="common">lettuce slug</name>
    <dbReference type="NCBI Taxonomy" id="231223"/>
    <lineage>
        <taxon>Eukaryota</taxon>
        <taxon>Metazoa</taxon>
        <taxon>Spiralia</taxon>
        <taxon>Lophotrochozoa</taxon>
        <taxon>Mollusca</taxon>
        <taxon>Gastropoda</taxon>
        <taxon>Heterobranchia</taxon>
        <taxon>Euthyneura</taxon>
        <taxon>Panpulmonata</taxon>
        <taxon>Sacoglossa</taxon>
        <taxon>Placobranchoidea</taxon>
        <taxon>Plakobranchidae</taxon>
        <taxon>Elysia</taxon>
    </lineage>
</organism>
<accession>A0AAE1E7J5</accession>
<protein>
    <submittedName>
        <fullName evidence="1">Uncharacterized protein</fullName>
    </submittedName>
</protein>
<proteinExistence type="predicted"/>
<reference evidence="1" key="1">
    <citation type="journal article" date="2023" name="G3 (Bethesda)">
        <title>A reference genome for the long-term kleptoplast-retaining sea slug Elysia crispata morphotype clarki.</title>
        <authorList>
            <person name="Eastman K.E."/>
            <person name="Pendleton A.L."/>
            <person name="Shaikh M.A."/>
            <person name="Suttiyut T."/>
            <person name="Ogas R."/>
            <person name="Tomko P."/>
            <person name="Gavelis G."/>
            <person name="Widhalm J.R."/>
            <person name="Wisecaver J.H."/>
        </authorList>
    </citation>
    <scope>NUCLEOTIDE SEQUENCE</scope>
    <source>
        <strain evidence="1">ECLA1</strain>
    </source>
</reference>
<evidence type="ECO:0000313" key="1">
    <source>
        <dbReference type="EMBL" id="KAK3797309.1"/>
    </source>
</evidence>
<sequence>MKRSLQNFTNDSAALEPLSSGLKSRGLSEISTAYICVMMSNVQQANRSHPQGTRSQLWHQSRLSFTTPEGMFHL</sequence>
<gene>
    <name evidence="1" type="ORF">RRG08_014937</name>
</gene>
<keyword evidence="2" id="KW-1185">Reference proteome</keyword>
<dbReference type="AlphaFoldDB" id="A0AAE1E7J5"/>
<evidence type="ECO:0000313" key="2">
    <source>
        <dbReference type="Proteomes" id="UP001283361"/>
    </source>
</evidence>
<name>A0AAE1E7J5_9GAST</name>